<evidence type="ECO:0000313" key="2">
    <source>
        <dbReference type="Proteomes" id="UP000182654"/>
    </source>
</evidence>
<dbReference type="RefSeq" id="WP_071489453.1">
    <property type="nucleotide sequence ID" value="NZ_CP089519.1"/>
</dbReference>
<protein>
    <submittedName>
        <fullName evidence="1">Uncharacterized protein</fullName>
    </submittedName>
</protein>
<sequence>MSHLFIECVSPRKVIADNGIQLFEEITMNNATNETFALDASAVDAFADILNDEGQMRAGFVIHESNNNISADIEDAGK</sequence>
<name>A0ABY0SC05_9PSED</name>
<keyword evidence="2" id="KW-1185">Reference proteome</keyword>
<dbReference type="Proteomes" id="UP000182654">
    <property type="component" value="Chromosome I"/>
</dbReference>
<evidence type="ECO:0000313" key="1">
    <source>
        <dbReference type="EMBL" id="SDP05342.1"/>
    </source>
</evidence>
<gene>
    <name evidence="1" type="ORF">SAMN04490184_2165</name>
</gene>
<organism evidence="1 2">
    <name type="scientific">Pseudomonas extremorientalis</name>
    <dbReference type="NCBI Taxonomy" id="169669"/>
    <lineage>
        <taxon>Bacteria</taxon>
        <taxon>Pseudomonadati</taxon>
        <taxon>Pseudomonadota</taxon>
        <taxon>Gammaproteobacteria</taxon>
        <taxon>Pseudomonadales</taxon>
        <taxon>Pseudomonadaceae</taxon>
        <taxon>Pseudomonas</taxon>
    </lineage>
</organism>
<accession>A0ABY0SC05</accession>
<reference evidence="1 2" key="1">
    <citation type="submission" date="2016-10" db="EMBL/GenBank/DDBJ databases">
        <authorList>
            <person name="Varghese N."/>
            <person name="Submissions S."/>
        </authorList>
    </citation>
    <scope>NUCLEOTIDE SEQUENCE [LARGE SCALE GENOMIC DNA]</scope>
    <source>
        <strain evidence="1 2">BS2774</strain>
    </source>
</reference>
<proteinExistence type="predicted"/>
<dbReference type="EMBL" id="LT629708">
    <property type="protein sequence ID" value="SDP05342.1"/>
    <property type="molecule type" value="Genomic_DNA"/>
</dbReference>